<dbReference type="Proteomes" id="UP000823612">
    <property type="component" value="Unassembled WGS sequence"/>
</dbReference>
<accession>A0A9D9DSK8</accession>
<name>A0A9D9DSK8_9BACT</name>
<evidence type="ECO:0000256" key="2">
    <source>
        <dbReference type="SAM" id="Phobius"/>
    </source>
</evidence>
<keyword evidence="2" id="KW-0472">Membrane</keyword>
<evidence type="ECO:0000256" key="1">
    <source>
        <dbReference type="SAM" id="MobiDB-lite"/>
    </source>
</evidence>
<dbReference type="AlphaFoldDB" id="A0A9D9DSK8"/>
<feature type="transmembrane region" description="Helical" evidence="2">
    <location>
        <begin position="167"/>
        <end position="186"/>
    </location>
</feature>
<feature type="compositionally biased region" description="Basic and acidic residues" evidence="1">
    <location>
        <begin position="373"/>
        <end position="384"/>
    </location>
</feature>
<evidence type="ECO:0008006" key="5">
    <source>
        <dbReference type="Google" id="ProtNLM"/>
    </source>
</evidence>
<reference evidence="3" key="2">
    <citation type="journal article" date="2021" name="PeerJ">
        <title>Extensive microbial diversity within the chicken gut microbiome revealed by metagenomics and culture.</title>
        <authorList>
            <person name="Gilroy R."/>
            <person name="Ravi A."/>
            <person name="Getino M."/>
            <person name="Pursley I."/>
            <person name="Horton D.L."/>
            <person name="Alikhan N.F."/>
            <person name="Baker D."/>
            <person name="Gharbi K."/>
            <person name="Hall N."/>
            <person name="Watson M."/>
            <person name="Adriaenssens E.M."/>
            <person name="Foster-Nyarko E."/>
            <person name="Jarju S."/>
            <person name="Secka A."/>
            <person name="Antonio M."/>
            <person name="Oren A."/>
            <person name="Chaudhuri R.R."/>
            <person name="La Ragione R."/>
            <person name="Hildebrand F."/>
            <person name="Pallen M.J."/>
        </authorList>
    </citation>
    <scope>NUCLEOTIDE SEQUENCE</scope>
    <source>
        <strain evidence="3">2889</strain>
    </source>
</reference>
<dbReference type="EMBL" id="JADIMZ010000098">
    <property type="protein sequence ID" value="MBO8432911.1"/>
    <property type="molecule type" value="Genomic_DNA"/>
</dbReference>
<feature type="compositionally biased region" description="Polar residues" evidence="1">
    <location>
        <begin position="327"/>
        <end position="359"/>
    </location>
</feature>
<reference evidence="3" key="1">
    <citation type="submission" date="2020-10" db="EMBL/GenBank/DDBJ databases">
        <authorList>
            <person name="Gilroy R."/>
        </authorList>
    </citation>
    <scope>NUCLEOTIDE SEQUENCE</scope>
    <source>
        <strain evidence="3">2889</strain>
    </source>
</reference>
<comment type="caution">
    <text evidence="3">The sequence shown here is derived from an EMBL/GenBank/DDBJ whole genome shotgun (WGS) entry which is preliminary data.</text>
</comment>
<keyword evidence="2" id="KW-1133">Transmembrane helix</keyword>
<feature type="region of interest" description="Disordered" evidence="1">
    <location>
        <begin position="320"/>
        <end position="384"/>
    </location>
</feature>
<keyword evidence="2" id="KW-0812">Transmembrane</keyword>
<evidence type="ECO:0000313" key="4">
    <source>
        <dbReference type="Proteomes" id="UP000823612"/>
    </source>
</evidence>
<proteinExistence type="predicted"/>
<protein>
    <recommendedName>
        <fullName evidence="5">Protein BatD</fullName>
    </recommendedName>
</protein>
<gene>
    <name evidence="3" type="ORF">IAB08_06430</name>
</gene>
<sequence>MKRIFICLLGGLLALPVIGWAQTSPRIWVEYDTAGMIGDAMNLRLRCESPNPEMVNFPLLQGQLSADLSLIPSDSLRIDTVFDAHSRLKTMTVSYLFSSYQEGAYTMPSFCFEYPDGDSLRSYCTDTGLVRFYAPEVDTTASIKDIAPAFNVGKKELLKEYWGKYDIYLWIVLAAALLCVAIVYICKKWKRKETLFVPKKPSVPPVIRALASLKQLKEKQLWQKNLIKEYYTELTDILRLYLSEAMEIPAVEMTNEELRSALKKRFPAKSWEAQNLMEVLDTATLVKFAKVLPGAAEHENCYAVVQEFLETQKKAQDAAKAAESLPKANTESASTDDSIPQTSVPGIQPSRPVSETPQKQFDDSRSQAGNKAESNEEKEAPTEN</sequence>
<organism evidence="3 4">
    <name type="scientific">Candidatus Pullibacteroides excrementavium</name>
    <dbReference type="NCBI Taxonomy" id="2840905"/>
    <lineage>
        <taxon>Bacteria</taxon>
        <taxon>Pseudomonadati</taxon>
        <taxon>Bacteroidota</taxon>
        <taxon>Bacteroidia</taxon>
        <taxon>Bacteroidales</taxon>
        <taxon>Candidatus Pullibacteroides</taxon>
    </lineage>
</organism>
<evidence type="ECO:0000313" key="3">
    <source>
        <dbReference type="EMBL" id="MBO8432911.1"/>
    </source>
</evidence>